<dbReference type="SUPFAM" id="SSF47729">
    <property type="entry name" value="IHF-like DNA-binding proteins"/>
    <property type="match status" value="1"/>
</dbReference>
<keyword evidence="3" id="KW-0238">DNA-binding</keyword>
<dbReference type="SMART" id="SM00411">
    <property type="entry name" value="BHL"/>
    <property type="match status" value="1"/>
</dbReference>
<dbReference type="PANTHER" id="PTHR33175">
    <property type="entry name" value="DNA-BINDING PROTEIN HU"/>
    <property type="match status" value="1"/>
</dbReference>
<organism evidence="5 6">
    <name type="scientific">Halobacteriovorax marinus</name>
    <dbReference type="NCBI Taxonomy" id="97084"/>
    <lineage>
        <taxon>Bacteria</taxon>
        <taxon>Pseudomonadati</taxon>
        <taxon>Bdellovibrionota</taxon>
        <taxon>Bacteriovoracia</taxon>
        <taxon>Bacteriovoracales</taxon>
        <taxon>Halobacteriovoraceae</taxon>
        <taxon>Halobacteriovorax</taxon>
    </lineage>
</organism>
<accession>A0A1Y5FEN6</accession>
<dbReference type="InterPro" id="IPR010992">
    <property type="entry name" value="IHF-like_DNA-bd_dom_sf"/>
</dbReference>
<dbReference type="Pfam" id="PF00216">
    <property type="entry name" value="Bac_DNA_binding"/>
    <property type="match status" value="1"/>
</dbReference>
<keyword evidence="2" id="KW-0226">DNA condensation</keyword>
<comment type="caution">
    <text evidence="5">The sequence shown here is derived from an EMBL/GenBank/DDBJ whole genome shotgun (WGS) entry which is preliminary data.</text>
</comment>
<reference evidence="6" key="1">
    <citation type="journal article" date="2017" name="Proc. Natl. Acad. Sci. U.S.A.">
        <title>Simulation of Deepwater Horizon oil plume reveals substrate specialization within a complex community of hydrocarbon-degraders.</title>
        <authorList>
            <person name="Hu P."/>
            <person name="Dubinsky E.A."/>
            <person name="Probst A.J."/>
            <person name="Wang J."/>
            <person name="Sieber C.M.K."/>
            <person name="Tom L.M."/>
            <person name="Gardinali P."/>
            <person name="Banfield J.F."/>
            <person name="Atlas R.M."/>
            <person name="Andersen G.L."/>
        </authorList>
    </citation>
    <scope>NUCLEOTIDE SEQUENCE [LARGE SCALE GENOMIC DNA]</scope>
</reference>
<sequence length="92" mass="10304">MNRKELIDSIVSTKELNHMTKKDADIFVSTLLDVIKKTVKKGEDVSLVGFGSFSKVRRAARMGVNPSTGEKIKIKAKNLPKFKPGKAWKEML</sequence>
<protein>
    <submittedName>
        <fullName evidence="5">Integration host factor</fullName>
    </submittedName>
</protein>
<dbReference type="Proteomes" id="UP000196531">
    <property type="component" value="Unassembled WGS sequence"/>
</dbReference>
<evidence type="ECO:0000256" key="3">
    <source>
        <dbReference type="ARBA" id="ARBA00023125"/>
    </source>
</evidence>
<dbReference type="CDD" id="cd13831">
    <property type="entry name" value="HU"/>
    <property type="match status" value="1"/>
</dbReference>
<dbReference type="InterPro" id="IPR020816">
    <property type="entry name" value="Histone-like_DNA-bd_CS"/>
</dbReference>
<dbReference type="GO" id="GO:0005829">
    <property type="term" value="C:cytosol"/>
    <property type="evidence" value="ECO:0007669"/>
    <property type="project" value="TreeGrafter"/>
</dbReference>
<evidence type="ECO:0000256" key="2">
    <source>
        <dbReference type="ARBA" id="ARBA00023067"/>
    </source>
</evidence>
<dbReference type="PROSITE" id="PS00045">
    <property type="entry name" value="HISTONE_LIKE"/>
    <property type="match status" value="1"/>
</dbReference>
<dbReference type="GO" id="GO:0030261">
    <property type="term" value="P:chromosome condensation"/>
    <property type="evidence" value="ECO:0007669"/>
    <property type="project" value="UniProtKB-KW"/>
</dbReference>
<dbReference type="AlphaFoldDB" id="A0A1Y5FEN6"/>
<proteinExistence type="inferred from homology"/>
<evidence type="ECO:0000256" key="1">
    <source>
        <dbReference type="ARBA" id="ARBA00010529"/>
    </source>
</evidence>
<evidence type="ECO:0000313" key="6">
    <source>
        <dbReference type="Proteomes" id="UP000196531"/>
    </source>
</evidence>
<dbReference type="EMBL" id="MAAO01000004">
    <property type="protein sequence ID" value="OUR98644.1"/>
    <property type="molecule type" value="Genomic_DNA"/>
</dbReference>
<dbReference type="InterPro" id="IPR000119">
    <property type="entry name" value="Hist_DNA-bd"/>
</dbReference>
<gene>
    <name evidence="5" type="ORF">A9Q84_04300</name>
</gene>
<name>A0A1Y5FEN6_9BACT</name>
<dbReference type="Gene3D" id="4.10.520.10">
    <property type="entry name" value="IHF-like DNA-binding proteins"/>
    <property type="match status" value="1"/>
</dbReference>
<evidence type="ECO:0000313" key="5">
    <source>
        <dbReference type="EMBL" id="OUR98644.1"/>
    </source>
</evidence>
<dbReference type="GO" id="GO:0030527">
    <property type="term" value="F:structural constituent of chromatin"/>
    <property type="evidence" value="ECO:0007669"/>
    <property type="project" value="InterPro"/>
</dbReference>
<dbReference type="PRINTS" id="PR01727">
    <property type="entry name" value="DNABINDINGHU"/>
</dbReference>
<comment type="similarity">
    <text evidence="1 4">Belongs to the bacterial histone-like protein family.</text>
</comment>
<dbReference type="GO" id="GO:0003677">
    <property type="term" value="F:DNA binding"/>
    <property type="evidence" value="ECO:0007669"/>
    <property type="project" value="UniProtKB-KW"/>
</dbReference>
<dbReference type="PANTHER" id="PTHR33175:SF3">
    <property type="entry name" value="DNA-BINDING PROTEIN HU-BETA"/>
    <property type="match status" value="1"/>
</dbReference>
<evidence type="ECO:0000256" key="4">
    <source>
        <dbReference type="RuleBase" id="RU003939"/>
    </source>
</evidence>